<reference evidence="1" key="1">
    <citation type="submission" date="2023-11" db="EMBL/GenBank/DDBJ databases">
        <title>Characterization of a newly isolated phage infecting non-aureus staphylococci isolated from bovine mastitis.</title>
        <authorList>
            <person name="Wanecka A."/>
            <person name="Marynowska M."/>
            <person name="Wesolowski W."/>
            <person name="Bloch S."/>
            <person name="Nejman-Falenczyk B."/>
            <person name="Neumann J."/>
            <person name="Krol J."/>
            <person name="Florek M."/>
            <person name="Ulanicki K."/>
            <person name="Napierala A."/>
            <person name="Twardon J."/>
            <person name="Wolska B."/>
            <person name="Porebska J."/>
            <person name="Ziubrzycka A."/>
            <person name="Czeretowicz I."/>
            <person name="Benisz M."/>
        </authorList>
    </citation>
    <scope>NUCLEOTIDE SEQUENCE</scope>
</reference>
<evidence type="ECO:0000313" key="1">
    <source>
        <dbReference type="EMBL" id="WVX90640.1"/>
    </source>
</evidence>
<proteinExistence type="predicted"/>
<accession>A0AAU6MX00</accession>
<protein>
    <submittedName>
        <fullName evidence="1">Uncharacterized protein</fullName>
    </submittedName>
</protein>
<sequence length="35" mass="4212">MNLGKLLRVRLVQSFTTDFPNYVFYSYNIHLLYNA</sequence>
<name>A0AAU6MX00_9CAUD</name>
<dbReference type="EMBL" id="OR885926">
    <property type="protein sequence ID" value="WVX90640.1"/>
    <property type="molecule type" value="Genomic_DNA"/>
</dbReference>
<organism evidence="1">
    <name type="scientific">Staphylococcus phage 184DA</name>
    <dbReference type="NCBI Taxonomy" id="3110532"/>
    <lineage>
        <taxon>Viruses</taxon>
        <taxon>Duplodnaviria</taxon>
        <taxon>Heunggongvirae</taxon>
        <taxon>Uroviricota</taxon>
        <taxon>Caudoviricetes</taxon>
    </lineage>
</organism>
<gene>
    <name evidence="1" type="ORF">184DA_34</name>
</gene>